<evidence type="ECO:0000256" key="5">
    <source>
        <dbReference type="PROSITE-ProRule" id="PRU00169"/>
    </source>
</evidence>
<dbReference type="InterPro" id="IPR027417">
    <property type="entry name" value="P-loop_NTPase"/>
</dbReference>
<dbReference type="Pfam" id="PF00072">
    <property type="entry name" value="Response_reg"/>
    <property type="match status" value="1"/>
</dbReference>
<dbReference type="PROSITE" id="PS00688">
    <property type="entry name" value="SIGMA54_INTERACT_3"/>
    <property type="match status" value="1"/>
</dbReference>
<evidence type="ECO:0000313" key="10">
    <source>
        <dbReference type="Proteomes" id="UP000008630"/>
    </source>
</evidence>
<keyword evidence="4" id="KW-0804">Transcription</keyword>
<evidence type="ECO:0000256" key="3">
    <source>
        <dbReference type="ARBA" id="ARBA00023015"/>
    </source>
</evidence>
<dbReference type="GO" id="GO:0043565">
    <property type="term" value="F:sequence-specific DNA binding"/>
    <property type="evidence" value="ECO:0007669"/>
    <property type="project" value="InterPro"/>
</dbReference>
<feature type="domain" description="Response regulatory" evidence="8">
    <location>
        <begin position="51"/>
        <end position="170"/>
    </location>
</feature>
<keyword evidence="3" id="KW-0805">Transcription regulation</keyword>
<reference key="1">
    <citation type="submission" date="2010-11" db="EMBL/GenBank/DDBJ databases">
        <title>The complete genome of Bacteroides helcogenes P 36-108.</title>
        <authorList>
            <consortium name="US DOE Joint Genome Institute (JGI-PGF)"/>
            <person name="Lucas S."/>
            <person name="Copeland A."/>
            <person name="Lapidus A."/>
            <person name="Bruce D."/>
            <person name="Goodwin L."/>
            <person name="Pitluck S."/>
            <person name="Kyrpides N."/>
            <person name="Mavromatis K."/>
            <person name="Ivanova N."/>
            <person name="Zeytun A."/>
            <person name="Brettin T."/>
            <person name="Detter J.C."/>
            <person name="Tapia R."/>
            <person name="Han C."/>
            <person name="Land M."/>
            <person name="Hauser L."/>
            <person name="Markowitz V."/>
            <person name="Cheng J.-F."/>
            <person name="Hugenholtz P."/>
            <person name="Woyke T."/>
            <person name="Wu D."/>
            <person name="Gronow S."/>
            <person name="Wellnitz S."/>
            <person name="Brambilla E."/>
            <person name="Klenk H.-P."/>
            <person name="Eisen J.A."/>
        </authorList>
    </citation>
    <scope>NUCLEOTIDE SEQUENCE</scope>
    <source>
        <strain>P 36-108</strain>
    </source>
</reference>
<dbReference type="HOGENOM" id="CLU_000445_0_6_10"/>
<dbReference type="InterPro" id="IPR002197">
    <property type="entry name" value="HTH_Fis"/>
</dbReference>
<dbReference type="PANTHER" id="PTHR32071:SF113">
    <property type="entry name" value="ALGINATE BIOSYNTHESIS TRANSCRIPTIONAL REGULATORY PROTEIN ALGB"/>
    <property type="match status" value="1"/>
</dbReference>
<dbReference type="Gene3D" id="3.40.50.2300">
    <property type="match status" value="1"/>
</dbReference>
<feature type="domain" description="Sigma-54 factor interaction" evidence="7">
    <location>
        <begin position="200"/>
        <end position="429"/>
    </location>
</feature>
<dbReference type="KEGG" id="bhl:Bache_1000"/>
<dbReference type="SUPFAM" id="SSF46689">
    <property type="entry name" value="Homeodomain-like"/>
    <property type="match status" value="1"/>
</dbReference>
<evidence type="ECO:0000256" key="1">
    <source>
        <dbReference type="ARBA" id="ARBA00022741"/>
    </source>
</evidence>
<dbReference type="STRING" id="693979.Bache_1000"/>
<dbReference type="EMBL" id="CP002352">
    <property type="protein sequence ID" value="ADV43012.1"/>
    <property type="molecule type" value="Genomic_DNA"/>
</dbReference>
<dbReference type="GO" id="GO:0000160">
    <property type="term" value="P:phosphorelay signal transduction system"/>
    <property type="evidence" value="ECO:0007669"/>
    <property type="project" value="InterPro"/>
</dbReference>
<evidence type="ECO:0000256" key="4">
    <source>
        <dbReference type="ARBA" id="ARBA00023163"/>
    </source>
</evidence>
<dbReference type="InterPro" id="IPR011006">
    <property type="entry name" value="CheY-like_superfamily"/>
</dbReference>
<dbReference type="SMART" id="SM00382">
    <property type="entry name" value="AAA"/>
    <property type="match status" value="1"/>
</dbReference>
<evidence type="ECO:0000259" key="8">
    <source>
        <dbReference type="PROSITE" id="PS50110"/>
    </source>
</evidence>
<dbReference type="Pfam" id="PF25601">
    <property type="entry name" value="AAA_lid_14"/>
    <property type="match status" value="1"/>
</dbReference>
<dbReference type="InterPro" id="IPR058031">
    <property type="entry name" value="AAA_lid_NorR"/>
</dbReference>
<feature type="compositionally biased region" description="Basic residues" evidence="6">
    <location>
        <begin position="177"/>
        <end position="186"/>
    </location>
</feature>
<dbReference type="Pfam" id="PF02954">
    <property type="entry name" value="HTH_8"/>
    <property type="match status" value="1"/>
</dbReference>
<dbReference type="InterPro" id="IPR003593">
    <property type="entry name" value="AAA+_ATPase"/>
</dbReference>
<dbReference type="GO" id="GO:0005524">
    <property type="term" value="F:ATP binding"/>
    <property type="evidence" value="ECO:0007669"/>
    <property type="project" value="UniProtKB-KW"/>
</dbReference>
<dbReference type="eggNOG" id="COG2204">
    <property type="taxonomic scope" value="Bacteria"/>
</dbReference>
<dbReference type="SUPFAM" id="SSF52172">
    <property type="entry name" value="CheY-like"/>
    <property type="match status" value="1"/>
</dbReference>
<dbReference type="Proteomes" id="UP000008630">
    <property type="component" value="Chromosome"/>
</dbReference>
<dbReference type="Pfam" id="PF00158">
    <property type="entry name" value="Sigma54_activat"/>
    <property type="match status" value="1"/>
</dbReference>
<evidence type="ECO:0000259" key="7">
    <source>
        <dbReference type="PROSITE" id="PS50045"/>
    </source>
</evidence>
<dbReference type="InterPro" id="IPR009057">
    <property type="entry name" value="Homeodomain-like_sf"/>
</dbReference>
<gene>
    <name evidence="9" type="ordered locus">Bache_1000</name>
</gene>
<dbReference type="CDD" id="cd00009">
    <property type="entry name" value="AAA"/>
    <property type="match status" value="1"/>
</dbReference>
<name>E6SQN8_BACT6</name>
<dbReference type="Gene3D" id="3.40.50.300">
    <property type="entry name" value="P-loop containing nucleotide triphosphate hydrolases"/>
    <property type="match status" value="1"/>
</dbReference>
<dbReference type="SUPFAM" id="SSF52540">
    <property type="entry name" value="P-loop containing nucleoside triphosphate hydrolases"/>
    <property type="match status" value="1"/>
</dbReference>
<sequence length="500" mass="56728">MLQAPHFTNFLLKRLIIGQSLAKKNKNEYLYPKTGEKQLSKSPILRMETGTILIVDDNKSVLASLELLLENEFSEVRTATNPNQITCLLTTTVINTLILDMNFSAGINNGNEGLYWLKRIREIRPDLPVIMLTAYGDVELAVKALKNGATDFLLKPWDNQALIQKVKEAFKDNRISRNKNQTKSKNKMPGYENPNNPEMLTGHSPSMLQLIKIAAKVAKTDANILITGENGTGKEMLAREIHRLSLRNAHQMLSIDMGAISESLFESELFGHERGAFTDAYESHSGKFEAANGSSLFMDEIGNIPLALQAKLLTVLQSRNVTRIGSNKIIPVDIRLISATNKDIPQLVKEGLFREDLFYRINTIHLEIPPLRERGDDILLFIDTFLHRFTAKYQRPEIRMHEQTVEKLRSYHWPGNIRELQHTIEKAVILCEGSIIRPKDILMKQTWKPLSTNIVPNLEEVERQAIETAILQKNGNLTAAAEQLGISRQTLYNKLKRFKL</sequence>
<dbReference type="InterPro" id="IPR001789">
    <property type="entry name" value="Sig_transdc_resp-reg_receiver"/>
</dbReference>
<dbReference type="Gene3D" id="1.10.10.60">
    <property type="entry name" value="Homeodomain-like"/>
    <property type="match status" value="1"/>
</dbReference>
<keyword evidence="1" id="KW-0547">Nucleotide-binding</keyword>
<dbReference type="InterPro" id="IPR002078">
    <property type="entry name" value="Sigma_54_int"/>
</dbReference>
<keyword evidence="5" id="KW-0597">Phosphoprotein</keyword>
<dbReference type="GO" id="GO:0006355">
    <property type="term" value="P:regulation of DNA-templated transcription"/>
    <property type="evidence" value="ECO:0007669"/>
    <property type="project" value="InterPro"/>
</dbReference>
<evidence type="ECO:0000256" key="2">
    <source>
        <dbReference type="ARBA" id="ARBA00022840"/>
    </source>
</evidence>
<dbReference type="PANTHER" id="PTHR32071">
    <property type="entry name" value="TRANSCRIPTIONAL REGULATORY PROTEIN"/>
    <property type="match status" value="1"/>
</dbReference>
<dbReference type="PROSITE" id="PS50045">
    <property type="entry name" value="SIGMA54_INTERACT_4"/>
    <property type="match status" value="1"/>
</dbReference>
<evidence type="ECO:0000256" key="6">
    <source>
        <dbReference type="SAM" id="MobiDB-lite"/>
    </source>
</evidence>
<feature type="region of interest" description="Disordered" evidence="6">
    <location>
        <begin position="177"/>
        <end position="196"/>
    </location>
</feature>
<reference evidence="9 10" key="2">
    <citation type="journal article" date="2011" name="Stand. Genomic Sci.">
        <title>Complete genome sequence of Bacteroides helcogenes type strain (P 36-108).</title>
        <authorList>
            <person name="Pati A."/>
            <person name="Gronow S."/>
            <person name="Zeytun A."/>
            <person name="Lapidus A."/>
            <person name="Nolan M."/>
            <person name="Hammon N."/>
            <person name="Deshpande S."/>
            <person name="Cheng J.F."/>
            <person name="Tapia R."/>
            <person name="Han C."/>
            <person name="Goodwin L."/>
            <person name="Pitluck S."/>
            <person name="Liolios K."/>
            <person name="Pagani I."/>
            <person name="Ivanova N."/>
            <person name="Mavromatis K."/>
            <person name="Chen A."/>
            <person name="Palaniappan K."/>
            <person name="Land M."/>
            <person name="Hauser L."/>
            <person name="Chang Y.J."/>
            <person name="Jeffries C.D."/>
            <person name="Detter J.C."/>
            <person name="Brambilla E."/>
            <person name="Rohde M."/>
            <person name="Goker M."/>
            <person name="Woyke T."/>
            <person name="Bristow J."/>
            <person name="Eisen J.A."/>
            <person name="Markowitz V."/>
            <person name="Hugenholtz P."/>
            <person name="Kyrpides N.C."/>
            <person name="Klenk H.P."/>
            <person name="Lucas S."/>
        </authorList>
    </citation>
    <scope>NUCLEOTIDE SEQUENCE [LARGE SCALE GENOMIC DNA]</scope>
    <source>
        <strain evidence="10">ATCC 35417 / DSM 20613 / JCM 6297 / CCUG 15421 / P 36-108</strain>
    </source>
</reference>
<accession>E6SQN8</accession>
<dbReference type="FunFam" id="3.40.50.300:FF:000006">
    <property type="entry name" value="DNA-binding transcriptional regulator NtrC"/>
    <property type="match status" value="1"/>
</dbReference>
<proteinExistence type="predicted"/>
<dbReference type="SMART" id="SM00448">
    <property type="entry name" value="REC"/>
    <property type="match status" value="1"/>
</dbReference>
<keyword evidence="10" id="KW-1185">Reference proteome</keyword>
<dbReference type="PROSITE" id="PS50110">
    <property type="entry name" value="RESPONSE_REGULATORY"/>
    <property type="match status" value="1"/>
</dbReference>
<organism evidence="9 10">
    <name type="scientific">Bacteroides helcogenes (strain ATCC 35417 / DSM 20613 / JCM 6297 / CCUG 15421 / P 36-108)</name>
    <dbReference type="NCBI Taxonomy" id="693979"/>
    <lineage>
        <taxon>Bacteria</taxon>
        <taxon>Pseudomonadati</taxon>
        <taxon>Bacteroidota</taxon>
        <taxon>Bacteroidia</taxon>
        <taxon>Bacteroidales</taxon>
        <taxon>Bacteroidaceae</taxon>
        <taxon>Bacteroides</taxon>
    </lineage>
</organism>
<dbReference type="PRINTS" id="PR01590">
    <property type="entry name" value="HTHFIS"/>
</dbReference>
<evidence type="ECO:0000313" key="9">
    <source>
        <dbReference type="EMBL" id="ADV43012.1"/>
    </source>
</evidence>
<feature type="modified residue" description="4-aspartylphosphate" evidence="5">
    <location>
        <position position="100"/>
    </location>
</feature>
<dbReference type="InterPro" id="IPR025944">
    <property type="entry name" value="Sigma_54_int_dom_CS"/>
</dbReference>
<keyword evidence="2" id="KW-0067">ATP-binding</keyword>
<dbReference type="AlphaFoldDB" id="E6SQN8"/>
<protein>
    <submittedName>
        <fullName evidence="9">Two component, sigma54 specific, transcriptional regulator, Fis family</fullName>
    </submittedName>
</protein>
<dbReference type="Gene3D" id="1.10.8.60">
    <property type="match status" value="1"/>
</dbReference>